<name>A0A1H9ZRF9_9FIRM</name>
<dbReference type="PANTHER" id="PTHR42792">
    <property type="entry name" value="FLAGELLIN"/>
    <property type="match status" value="1"/>
</dbReference>
<dbReference type="SUPFAM" id="SSF64518">
    <property type="entry name" value="Phase 1 flagellin"/>
    <property type="match status" value="1"/>
</dbReference>
<keyword evidence="6" id="KW-0969">Cilium</keyword>
<dbReference type="AlphaFoldDB" id="A0A1H9ZRF9"/>
<reference evidence="6 7" key="1">
    <citation type="submission" date="2016-10" db="EMBL/GenBank/DDBJ databases">
        <authorList>
            <person name="de Groot N.N."/>
        </authorList>
    </citation>
    <scope>NUCLEOTIDE SEQUENCE [LARGE SCALE GENOMIC DNA]</scope>
    <source>
        <strain evidence="6 7">DSM 18979</strain>
    </source>
</reference>
<feature type="domain" description="Flagellin C-terminal" evidence="5">
    <location>
        <begin position="514"/>
        <end position="596"/>
    </location>
</feature>
<dbReference type="OrthoDB" id="9758307at2"/>
<evidence type="ECO:0000313" key="7">
    <source>
        <dbReference type="Proteomes" id="UP000199568"/>
    </source>
</evidence>
<dbReference type="InterPro" id="IPR001029">
    <property type="entry name" value="Flagellin_N"/>
</dbReference>
<dbReference type="STRING" id="426128.SAMN05660297_00690"/>
<evidence type="ECO:0000259" key="5">
    <source>
        <dbReference type="Pfam" id="PF00700"/>
    </source>
</evidence>
<evidence type="ECO:0000313" key="6">
    <source>
        <dbReference type="EMBL" id="SES84287.1"/>
    </source>
</evidence>
<gene>
    <name evidence="6" type="ORF">SAMN05660297_00690</name>
</gene>
<evidence type="ECO:0000256" key="3">
    <source>
        <dbReference type="ARBA" id="ARBA00023143"/>
    </source>
</evidence>
<dbReference type="Gene3D" id="1.20.1330.10">
    <property type="entry name" value="f41 fragment of flagellin, N-terminal domain"/>
    <property type="match status" value="2"/>
</dbReference>
<dbReference type="GO" id="GO:0009424">
    <property type="term" value="C:bacterial-type flagellum hook"/>
    <property type="evidence" value="ECO:0007669"/>
    <property type="project" value="InterPro"/>
</dbReference>
<dbReference type="InterPro" id="IPR013384">
    <property type="entry name" value="Flagell_FlgL"/>
</dbReference>
<comment type="similarity">
    <text evidence="2">Belongs to the bacterial flagellin family.</text>
</comment>
<dbReference type="GO" id="GO:0071973">
    <property type="term" value="P:bacterial-type flagellum-dependent cell motility"/>
    <property type="evidence" value="ECO:0007669"/>
    <property type="project" value="InterPro"/>
</dbReference>
<keyword evidence="6" id="KW-0282">Flagellum</keyword>
<evidence type="ECO:0000256" key="1">
    <source>
        <dbReference type="ARBA" id="ARBA00004365"/>
    </source>
</evidence>
<keyword evidence="6" id="KW-0966">Cell projection</keyword>
<dbReference type="RefSeq" id="WP_090439355.1">
    <property type="nucleotide sequence ID" value="NZ_FOHU01000002.1"/>
</dbReference>
<dbReference type="Pfam" id="PF00669">
    <property type="entry name" value="Flagellin_N"/>
    <property type="match status" value="1"/>
</dbReference>
<organism evidence="6 7">
    <name type="scientific">Natronincola peptidivorans</name>
    <dbReference type="NCBI Taxonomy" id="426128"/>
    <lineage>
        <taxon>Bacteria</taxon>
        <taxon>Bacillati</taxon>
        <taxon>Bacillota</taxon>
        <taxon>Clostridia</taxon>
        <taxon>Peptostreptococcales</taxon>
        <taxon>Natronincolaceae</taxon>
        <taxon>Natronincola</taxon>
    </lineage>
</organism>
<evidence type="ECO:0000256" key="2">
    <source>
        <dbReference type="ARBA" id="ARBA00005709"/>
    </source>
</evidence>
<sequence>MRITNNMMISNMMRNLNRNLYQMDKRQMQVATGKRIHKPSDDPVGISRSLKVRADISQLAQYNKNVDDAISWLETTELAIKNTNEAVHRLRELSVQAANGVLTAEETTKIQEEVKELKAQIISLGNTSYGSSYIFSGKKVNQPLFDIEGNYLVDLQAYKNPTFIDDKKDIQVGNHESIGVNTLGFELFEGFERPVVYSREFPLANGDVISLQMKEGEPPVTVTLIIGTPEETVTNQEGTAATITVNSADAEVQRDVIINGLKEMGKIYGSPLKGYDFEKHEANEWNGTNVEDGVLRIKAVPKDATAFDTRQMPAVWETGAIDVTELNLIGGDTETFTFMGVKLNISLGFVSGTEDFDIKDIDRTGGTIVINELIADPADPAVYAEAVNEAISKAISKALEDISKQTGSKIAGFSFQPYPLSDPPDPADSPNSLRIIAPVNTGPAYNKEIFGGTLGTLGIENKNSSPDTMQLVVIGEGEKRTTAAGQKAGIIQLIDKLERELLKGNTEEIGELLGQIDAFHQQLLKASSEIGAKSNRMDLVKNRIADDTINFKNLLSQLEDADMAEVIMELINEENVYRSSLSVGARIIQPTLLDFLR</sequence>
<comment type="subcellular location">
    <subcellularLocation>
        <location evidence="1">Bacterial flagellum</location>
    </subcellularLocation>
</comment>
<proteinExistence type="inferred from homology"/>
<keyword evidence="7" id="KW-1185">Reference proteome</keyword>
<accession>A0A1H9ZRF9</accession>
<dbReference type="GO" id="GO:0005198">
    <property type="term" value="F:structural molecule activity"/>
    <property type="evidence" value="ECO:0007669"/>
    <property type="project" value="InterPro"/>
</dbReference>
<dbReference type="InterPro" id="IPR001492">
    <property type="entry name" value="Flagellin"/>
</dbReference>
<dbReference type="Proteomes" id="UP000199568">
    <property type="component" value="Unassembled WGS sequence"/>
</dbReference>
<keyword evidence="3" id="KW-0975">Bacterial flagellum</keyword>
<dbReference type="PANTHER" id="PTHR42792:SF1">
    <property type="entry name" value="FLAGELLAR HOOK-ASSOCIATED PROTEIN 3"/>
    <property type="match status" value="1"/>
</dbReference>
<dbReference type="Pfam" id="PF00700">
    <property type="entry name" value="Flagellin_C"/>
    <property type="match status" value="1"/>
</dbReference>
<dbReference type="PRINTS" id="PR00207">
    <property type="entry name" value="FLAGELLIN"/>
</dbReference>
<dbReference type="InterPro" id="IPR046358">
    <property type="entry name" value="Flagellin_C"/>
</dbReference>
<protein>
    <submittedName>
        <fullName evidence="6">Flagellar hook-associated protein 3</fullName>
    </submittedName>
</protein>
<evidence type="ECO:0000259" key="4">
    <source>
        <dbReference type="Pfam" id="PF00669"/>
    </source>
</evidence>
<dbReference type="EMBL" id="FOHU01000002">
    <property type="protein sequence ID" value="SES84287.1"/>
    <property type="molecule type" value="Genomic_DNA"/>
</dbReference>
<feature type="domain" description="Flagellin N-terminal" evidence="4">
    <location>
        <begin position="3"/>
        <end position="138"/>
    </location>
</feature>
<dbReference type="NCBIfam" id="TIGR02550">
    <property type="entry name" value="flagell_flgL"/>
    <property type="match status" value="1"/>
</dbReference>